<organism evidence="2">
    <name type="scientific">Candidatus Kentrum sp. TC</name>
    <dbReference type="NCBI Taxonomy" id="2126339"/>
    <lineage>
        <taxon>Bacteria</taxon>
        <taxon>Pseudomonadati</taxon>
        <taxon>Pseudomonadota</taxon>
        <taxon>Gammaproteobacteria</taxon>
        <taxon>Candidatus Kentrum</taxon>
    </lineage>
</organism>
<name>A0A450ZXH7_9GAMM</name>
<dbReference type="EMBL" id="CAADFT010000028">
    <property type="protein sequence ID" value="VFK43819.1"/>
    <property type="molecule type" value="Genomic_DNA"/>
</dbReference>
<protein>
    <submittedName>
        <fullName evidence="2">Transposase zinc-binding domain-containing protein</fullName>
    </submittedName>
</protein>
<evidence type="ECO:0000313" key="2">
    <source>
        <dbReference type="EMBL" id="VFK58491.1"/>
    </source>
</evidence>
<dbReference type="AlphaFoldDB" id="A0A450ZXH7"/>
<gene>
    <name evidence="1" type="ORF">BECKTC1821E_GA0114239_102839</name>
    <name evidence="2" type="ORF">BECKTC1821F_GA0114240_102436</name>
</gene>
<proteinExistence type="predicted"/>
<evidence type="ECO:0000313" key="1">
    <source>
        <dbReference type="EMBL" id="VFK43819.1"/>
    </source>
</evidence>
<accession>A0A450ZXH7</accession>
<reference evidence="2" key="1">
    <citation type="submission" date="2019-02" db="EMBL/GenBank/DDBJ databases">
        <authorList>
            <person name="Gruber-Vodicka R. H."/>
            <person name="Seah K. B. B."/>
        </authorList>
    </citation>
    <scope>NUCLEOTIDE SEQUENCE</scope>
    <source>
        <strain evidence="1">BECK_BZ125</strain>
        <strain evidence="2">BECK_BZ126</strain>
    </source>
</reference>
<sequence length="138" mass="16336">MESISKSYFTLQRIFKDNWERFVLDNRSQIPFSSAYDVWKVMNCREPDGLGYATYACSEHPEQITHIPKTRKSRFRPVRAKIQVDKRVADMNRLFPNCPYFLHITFTVPSRFRTLLFEKRSFLNAVFSAGAQIILSFR</sequence>
<dbReference type="EMBL" id="CAADFW010000024">
    <property type="protein sequence ID" value="VFK58491.1"/>
    <property type="molecule type" value="Genomic_DNA"/>
</dbReference>